<accession>A0A1B1YM86</accession>
<dbReference type="RefSeq" id="WP_065820995.1">
    <property type="nucleotide sequence ID" value="NZ_CP014673.1"/>
</dbReference>
<gene>
    <name evidence="1" type="ORF">CSTERLE_09880</name>
</gene>
<reference evidence="1 2" key="1">
    <citation type="submission" date="2016-02" db="EMBL/GenBank/DDBJ databases">
        <title>Comparison of Clostridium stercorarium subspecies using comparative genomics and transcriptomics.</title>
        <authorList>
            <person name="Schellenberg J."/>
            <person name="Thallinger G."/>
            <person name="Levin D.B."/>
            <person name="Zhang X."/>
            <person name="Alvare G."/>
            <person name="Fristensky B."/>
            <person name="Sparling R."/>
        </authorList>
    </citation>
    <scope>NUCLEOTIDE SEQUENCE [LARGE SCALE GENOMIC DNA]</scope>
    <source>
        <strain evidence="1 2">DSM 9219</strain>
    </source>
</reference>
<evidence type="ECO:0000313" key="1">
    <source>
        <dbReference type="EMBL" id="ANX01852.1"/>
    </source>
</evidence>
<dbReference type="AlphaFoldDB" id="A0A1B1YM86"/>
<sequence length="248" mass="29110">MELTFEEREQKILESTGKIFEVFDGMTQDYVKLIREHHRVVTAKTEKSESPITGSKFKGKMYSDEYISQHRAQTKEAVKQLKKVYIDKAKEVINSIKEKYGVKAPEPPKVPNSPDEQMRYQLERNNNIILWKAQLEAATVKELRELHQEYQNYPDFMILFKAELKKREKSAELTMLISEVENPPKDKAFESLNKIEIALNSLNQMNYFPVNLKNGLKKITYRDVDKDLDLYPILEGPTYRPVFDIKED</sequence>
<name>A0A1B1YM86_THEST</name>
<evidence type="ECO:0000313" key="2">
    <source>
        <dbReference type="Proteomes" id="UP000092931"/>
    </source>
</evidence>
<organism evidence="1 2">
    <name type="scientific">Thermoclostridium stercorarium subsp. leptospartum DSM 9219</name>
    <dbReference type="NCBI Taxonomy" id="1346611"/>
    <lineage>
        <taxon>Bacteria</taxon>
        <taxon>Bacillati</taxon>
        <taxon>Bacillota</taxon>
        <taxon>Clostridia</taxon>
        <taxon>Eubacteriales</taxon>
        <taxon>Oscillospiraceae</taxon>
        <taxon>Thermoclostridium</taxon>
    </lineage>
</organism>
<dbReference type="Proteomes" id="UP000092931">
    <property type="component" value="Chromosome"/>
</dbReference>
<proteinExistence type="predicted"/>
<dbReference type="EMBL" id="CP014673">
    <property type="protein sequence ID" value="ANX01852.1"/>
    <property type="molecule type" value="Genomic_DNA"/>
</dbReference>
<protein>
    <submittedName>
        <fullName evidence="1">Uncharacterized protein</fullName>
    </submittedName>
</protein>